<gene>
    <name evidence="2" type="ORF">MAGR_67330</name>
</gene>
<dbReference type="OrthoDB" id="3405463at2"/>
<dbReference type="EMBL" id="BLKS01000004">
    <property type="protein sequence ID" value="GFG55292.1"/>
    <property type="molecule type" value="Genomic_DNA"/>
</dbReference>
<protein>
    <recommendedName>
        <fullName evidence="4">Resolvase HTH domain-containing protein</fullName>
    </recommendedName>
</protein>
<name>A0A7I9WC27_MYCAG</name>
<evidence type="ECO:0000313" key="3">
    <source>
        <dbReference type="Proteomes" id="UP000465302"/>
    </source>
</evidence>
<dbReference type="AlphaFoldDB" id="A0A7I9WC27"/>
<reference evidence="2 3" key="1">
    <citation type="journal article" date="2019" name="Emerg. Microbes Infect.">
        <title>Comprehensive subspecies identification of 175 nontuberculous mycobacteria species based on 7547 genomic profiles.</title>
        <authorList>
            <person name="Matsumoto Y."/>
            <person name="Kinjo T."/>
            <person name="Motooka D."/>
            <person name="Nabeya D."/>
            <person name="Jung N."/>
            <person name="Uechi K."/>
            <person name="Horii T."/>
            <person name="Iida T."/>
            <person name="Fujita J."/>
            <person name="Nakamura S."/>
        </authorList>
    </citation>
    <scope>NUCLEOTIDE SEQUENCE [LARGE SCALE GENOMIC DNA]</scope>
    <source>
        <strain evidence="2 3">JCM 6377</strain>
    </source>
</reference>
<dbReference type="Proteomes" id="UP000465302">
    <property type="component" value="Unassembled WGS sequence"/>
</dbReference>
<evidence type="ECO:0000256" key="1">
    <source>
        <dbReference type="SAM" id="MobiDB-lite"/>
    </source>
</evidence>
<feature type="region of interest" description="Disordered" evidence="1">
    <location>
        <begin position="1"/>
        <end position="25"/>
    </location>
</feature>
<sequence>MHYYRKRAGTPLAGGERSVGERHGNAKLTASDVREIRSLYREGATLRQLADKFGVSNVSVFNAVSGRTWRHLD</sequence>
<organism evidence="2 3">
    <name type="scientific">Mycolicibacterium agri</name>
    <name type="common">Mycobacterium agri</name>
    <dbReference type="NCBI Taxonomy" id="36811"/>
    <lineage>
        <taxon>Bacteria</taxon>
        <taxon>Bacillati</taxon>
        <taxon>Actinomycetota</taxon>
        <taxon>Actinomycetes</taxon>
        <taxon>Mycobacteriales</taxon>
        <taxon>Mycobacteriaceae</taxon>
        <taxon>Mycolicibacterium</taxon>
    </lineage>
</organism>
<proteinExistence type="predicted"/>
<evidence type="ECO:0008006" key="4">
    <source>
        <dbReference type="Google" id="ProtNLM"/>
    </source>
</evidence>
<dbReference type="Gene3D" id="1.10.10.60">
    <property type="entry name" value="Homeodomain-like"/>
    <property type="match status" value="1"/>
</dbReference>
<accession>A0A7I9WC27</accession>
<evidence type="ECO:0000313" key="2">
    <source>
        <dbReference type="EMBL" id="GFG55292.1"/>
    </source>
</evidence>
<comment type="caution">
    <text evidence="2">The sequence shown here is derived from an EMBL/GenBank/DDBJ whole genome shotgun (WGS) entry which is preliminary data.</text>
</comment>